<gene>
    <name evidence="11" type="ORF">MBAV_003313</name>
</gene>
<keyword evidence="2" id="KW-0004">4Fe-4S</keyword>
<evidence type="ECO:0000256" key="1">
    <source>
        <dbReference type="ARBA" id="ARBA00008343"/>
    </source>
</evidence>
<dbReference type="GO" id="GO:0046872">
    <property type="term" value="F:metal ion binding"/>
    <property type="evidence" value="ECO:0007669"/>
    <property type="project" value="UniProtKB-KW"/>
</dbReference>
<evidence type="ECO:0000259" key="10">
    <source>
        <dbReference type="SMART" id="SM00478"/>
    </source>
</evidence>
<keyword evidence="6" id="KW-0408">Iron</keyword>
<keyword evidence="7" id="KW-0411">Iron-sulfur</keyword>
<dbReference type="CDD" id="cd00056">
    <property type="entry name" value="ENDO3c"/>
    <property type="match status" value="1"/>
</dbReference>
<evidence type="ECO:0000256" key="6">
    <source>
        <dbReference type="ARBA" id="ARBA00023004"/>
    </source>
</evidence>
<dbReference type="SUPFAM" id="SSF48150">
    <property type="entry name" value="DNA-glycosylase"/>
    <property type="match status" value="1"/>
</dbReference>
<dbReference type="GO" id="GO:0006285">
    <property type="term" value="P:base-excision repair, AP site formation"/>
    <property type="evidence" value="ECO:0007669"/>
    <property type="project" value="TreeGrafter"/>
</dbReference>
<dbReference type="Proteomes" id="UP000033423">
    <property type="component" value="Unassembled WGS sequence"/>
</dbReference>
<evidence type="ECO:0000256" key="7">
    <source>
        <dbReference type="ARBA" id="ARBA00023014"/>
    </source>
</evidence>
<accession>A0A0F3GUZ6</accession>
<dbReference type="FunFam" id="1.10.340.30:FF:000001">
    <property type="entry name" value="Endonuclease III"/>
    <property type="match status" value="1"/>
</dbReference>
<evidence type="ECO:0000256" key="2">
    <source>
        <dbReference type="ARBA" id="ARBA00022485"/>
    </source>
</evidence>
<evidence type="ECO:0000256" key="9">
    <source>
        <dbReference type="ARBA" id="ARBA00023295"/>
    </source>
</evidence>
<dbReference type="GO" id="GO:0051539">
    <property type="term" value="F:4 iron, 4 sulfur cluster binding"/>
    <property type="evidence" value="ECO:0007669"/>
    <property type="project" value="UniProtKB-KW"/>
</dbReference>
<dbReference type="GO" id="GO:0019104">
    <property type="term" value="F:DNA N-glycosylase activity"/>
    <property type="evidence" value="ECO:0007669"/>
    <property type="project" value="TreeGrafter"/>
</dbReference>
<evidence type="ECO:0000313" key="11">
    <source>
        <dbReference type="EMBL" id="KJU84493.1"/>
    </source>
</evidence>
<dbReference type="PATRIC" id="fig|29290.4.peg.4390"/>
<proteinExistence type="inferred from homology"/>
<dbReference type="Pfam" id="PF00730">
    <property type="entry name" value="HhH-GPD"/>
    <property type="match status" value="1"/>
</dbReference>
<dbReference type="GO" id="GO:0004519">
    <property type="term" value="F:endonuclease activity"/>
    <property type="evidence" value="ECO:0007669"/>
    <property type="project" value="UniProtKB-KW"/>
</dbReference>
<feature type="domain" description="HhH-GPD" evidence="10">
    <location>
        <begin position="87"/>
        <end position="226"/>
    </location>
</feature>
<comment type="caution">
    <text evidence="11">The sequence shown here is derived from an EMBL/GenBank/DDBJ whole genome shotgun (WGS) entry which is preliminary data.</text>
</comment>
<dbReference type="PANTHER" id="PTHR10359">
    <property type="entry name" value="A/G-SPECIFIC ADENINE GLYCOSYLASE/ENDONUCLEASE III"/>
    <property type="match status" value="1"/>
</dbReference>
<dbReference type="PROSITE" id="PS01155">
    <property type="entry name" value="ENDONUCLEASE_III_2"/>
    <property type="match status" value="1"/>
</dbReference>
<dbReference type="EMBL" id="LACI01001427">
    <property type="protein sequence ID" value="KJU84493.1"/>
    <property type="molecule type" value="Genomic_DNA"/>
</dbReference>
<reference evidence="11 12" key="1">
    <citation type="submission" date="2015-02" db="EMBL/GenBank/DDBJ databases">
        <title>Single-cell genomics of uncultivated deep-branching MTB reveals a conserved set of magnetosome genes.</title>
        <authorList>
            <person name="Kolinko S."/>
            <person name="Richter M."/>
            <person name="Glockner F.O."/>
            <person name="Brachmann A."/>
            <person name="Schuler D."/>
        </authorList>
    </citation>
    <scope>NUCLEOTIDE SEQUENCE [LARGE SCALE GENOMIC DNA]</scope>
    <source>
        <strain evidence="11">TM-1</strain>
    </source>
</reference>
<keyword evidence="5" id="KW-0378">Hydrolase</keyword>
<dbReference type="PANTHER" id="PTHR10359:SF18">
    <property type="entry name" value="ENDONUCLEASE III"/>
    <property type="match status" value="1"/>
</dbReference>
<protein>
    <submittedName>
        <fullName evidence="11">Endonuclease III</fullName>
    </submittedName>
</protein>
<keyword evidence="8" id="KW-0234">DNA repair</keyword>
<dbReference type="InterPro" id="IPR003265">
    <property type="entry name" value="HhH-GPD_domain"/>
</dbReference>
<keyword evidence="9" id="KW-0326">Glycosidase</keyword>
<keyword evidence="11" id="KW-0255">Endonuclease</keyword>
<organism evidence="11 12">
    <name type="scientific">Candidatus Magnetobacterium bavaricum</name>
    <dbReference type="NCBI Taxonomy" id="29290"/>
    <lineage>
        <taxon>Bacteria</taxon>
        <taxon>Pseudomonadati</taxon>
        <taxon>Nitrospirota</taxon>
        <taxon>Thermodesulfovibrionia</taxon>
        <taxon>Thermodesulfovibrionales</taxon>
        <taxon>Candidatus Magnetobacteriaceae</taxon>
        <taxon>Candidatus Magnetobacterium</taxon>
    </lineage>
</organism>
<evidence type="ECO:0000256" key="4">
    <source>
        <dbReference type="ARBA" id="ARBA00022763"/>
    </source>
</evidence>
<keyword evidence="12" id="KW-1185">Reference proteome</keyword>
<keyword evidence="4" id="KW-0227">DNA damage</keyword>
<dbReference type="GO" id="GO:0003677">
    <property type="term" value="F:DNA binding"/>
    <property type="evidence" value="ECO:0007669"/>
    <property type="project" value="InterPro"/>
</dbReference>
<evidence type="ECO:0000313" key="12">
    <source>
        <dbReference type="Proteomes" id="UP000033423"/>
    </source>
</evidence>
<dbReference type="InterPro" id="IPR011257">
    <property type="entry name" value="DNA_glycosylase"/>
</dbReference>
<evidence type="ECO:0000256" key="5">
    <source>
        <dbReference type="ARBA" id="ARBA00022801"/>
    </source>
</evidence>
<evidence type="ECO:0000256" key="8">
    <source>
        <dbReference type="ARBA" id="ARBA00023204"/>
    </source>
</evidence>
<dbReference type="Pfam" id="PF00633">
    <property type="entry name" value="HHH"/>
    <property type="match status" value="1"/>
</dbReference>
<dbReference type="Gene3D" id="1.10.340.30">
    <property type="entry name" value="Hypothetical protein, domain 2"/>
    <property type="match status" value="1"/>
</dbReference>
<name>A0A0F3GUZ6_9BACT</name>
<keyword evidence="3" id="KW-0479">Metal-binding</keyword>
<evidence type="ECO:0000256" key="3">
    <source>
        <dbReference type="ARBA" id="ARBA00022723"/>
    </source>
</evidence>
<comment type="similarity">
    <text evidence="1">Belongs to the Nth/MutY family.</text>
</comment>
<dbReference type="InterPro" id="IPR000445">
    <property type="entry name" value="HhH_motif"/>
</dbReference>
<sequence length="271" mass="29630">MYRSLWQGCQRPQPTPRLQSFLSRLRWSTNKAQGTKGSPKTGIAKIAIKCADAEVTAIVDALAQHYPDPKVALNFSTPLELLIATILSAQCTDERVNIVTQGLFKKYRSAKDYAGADVSELEEDIRSTGFFKNKARMIIDCAGKLESDFGGEVPERLELLTTLPGVGRKTASVVLVAAFGIPAIAVDTHVLRVSNRLGLVCNKKEDTIRASPNCIQATSLLCYCHLPSRLLRGSRGQTYRVPPGTYTGRPCSRGLAGWSVWPGMARATFFP</sequence>
<dbReference type="InterPro" id="IPR004036">
    <property type="entry name" value="Endonuclease-III-like_CS2"/>
</dbReference>
<keyword evidence="11" id="KW-0540">Nuclease</keyword>
<dbReference type="AlphaFoldDB" id="A0A0F3GUZ6"/>
<dbReference type="SMART" id="SM00478">
    <property type="entry name" value="ENDO3c"/>
    <property type="match status" value="1"/>
</dbReference>